<accession>A0ABR0T7A2</accession>
<proteinExistence type="predicted"/>
<dbReference type="Proteomes" id="UP001341245">
    <property type="component" value="Unassembled WGS sequence"/>
</dbReference>
<sequence length="1165" mass="131030">MTVPRASVVVHLMSDDSDDADPIIPALHTPKTISKATLSISPEAARFLNDLNNYIPIGSLVLGQAIDAEPTWDEVTELATLTDSGLSEQNAHDVEKLLARRRIRVFASIPSRAVLRVYVLPSDVGHRFLQNDRGLDSHLFSLIQNLDVSISAWAGQPDVQESFDMFASGEEGSLYYLFNNIPSPNPTSERITSHFHKETMLDLLDSELQPPGLQTVLYPYQRRSAAQMLQRECEEKLELDPRLEKRIALDGTTYYYEPWDVSFLRSPRFYESCKGGILAETMGLGKTLICITLILATRGYLPRTPAQYERVVVRSKVASLLDMSISAVNRHSAPWSSFFERHEEVTGEHMGHCIDLMRQNVPSYEVPVEPIRWNRKTTVPAPKKVTLAATTLVVVPRNLLSQWKSELEKHTTGILKTLVMDDNRVALPPPATLATFGLVLFSRHRFEHEERDGSDANGRRMSRYPPSCTCPYIGATRTRDCVCIRIDELYVSPLKSLHFLRIIIDEGHGMATENTRIANVASKLVQASHRWIVSGTPAKDLIGVEMDLVGPVSHSGTPAPSTPDVDSESGSRSVNAADYRRRNTLLSQRKVYSAKDEKDGAIRNIGSLVSNFLRIRPWCSAEDEKGSDWNNYFFRHEMLRPRTRTFSSFSKCLRQTLDAIVIRTQSEDVERDIELPPLTHEVVRLEPSFYDKLTVNAFVFVLTANAVTSERTDVDYIFHKNSGKERIQLLNNLRASAFYWTGFSASDMEAAIEQSEGYIKKPNKLCSKDDEDLLRHCIDQARVMVGSEGWKKLTQNHEVGLFVEDWPKESAAFWSFDRADPSHAQVMCGATQLIQAQDHVNRQTDLLDPAEGLAGTGIRALSHSQLTDEKAPVLVKAGIPSSSLAINQTGSKRSASTKTPAPQSDVRDAQLPENSALRRTSIVGTTSSKLSYLISRIEEFYRDEKVLVFYDNDNTAYYIAQALEVLHIDYLIYAKTLTPAIKADYTVRFNQKAEHRVLLMDIGQAAFGLNFPSASRVFFVNPVNRPQIEAQALKRAHRIGQTREVHAETLILKGTIEEKIFERARTMSRAEHKNAKELDDDGGIREIIQSAQPIPVSHHEANVGRIAFVHKPQQFFARPGWAGWKKAARENSKTRTETTVSTRRLKRKAEGTNGKSNRKRAKKQK</sequence>
<dbReference type="InterPro" id="IPR038718">
    <property type="entry name" value="SNF2-like_sf"/>
</dbReference>
<reference evidence="6 7" key="1">
    <citation type="submission" date="2023-11" db="EMBL/GenBank/DDBJ databases">
        <title>Draft genome sequence and annotation of the polyextremotolerant black yeast-like fungus Aureobasidium pullulans NRRL 62042.</title>
        <authorList>
            <person name="Dielentheis-Frenken M.R.E."/>
            <person name="Wibberg D."/>
            <person name="Blank L.M."/>
            <person name="Tiso T."/>
        </authorList>
    </citation>
    <scope>NUCLEOTIDE SEQUENCE [LARGE SCALE GENOMIC DNA]</scope>
    <source>
        <strain evidence="6 7">NRRL 62042</strain>
    </source>
</reference>
<protein>
    <recommendedName>
        <fullName evidence="5">Helicase C-terminal domain-containing protein</fullName>
    </recommendedName>
</protein>
<dbReference type="Pfam" id="PF00176">
    <property type="entry name" value="SNF2-rel_dom"/>
    <property type="match status" value="1"/>
</dbReference>
<dbReference type="PANTHER" id="PTHR45626:SF51">
    <property type="entry name" value="SNF2-RELATED DOMAIN-CONTAINING PROTEIN"/>
    <property type="match status" value="1"/>
</dbReference>
<feature type="compositionally biased region" description="Polar residues" evidence="4">
    <location>
        <begin position="888"/>
        <end position="902"/>
    </location>
</feature>
<keyword evidence="7" id="KW-1185">Reference proteome</keyword>
<feature type="region of interest" description="Disordered" evidence="4">
    <location>
        <begin position="888"/>
        <end position="912"/>
    </location>
</feature>
<dbReference type="InterPro" id="IPR027417">
    <property type="entry name" value="P-loop_NTPase"/>
</dbReference>
<evidence type="ECO:0000256" key="4">
    <source>
        <dbReference type="SAM" id="MobiDB-lite"/>
    </source>
</evidence>
<evidence type="ECO:0000256" key="1">
    <source>
        <dbReference type="ARBA" id="ARBA00022741"/>
    </source>
</evidence>
<evidence type="ECO:0000256" key="3">
    <source>
        <dbReference type="ARBA" id="ARBA00022840"/>
    </source>
</evidence>
<dbReference type="InterPro" id="IPR014001">
    <property type="entry name" value="Helicase_ATP-bd"/>
</dbReference>
<dbReference type="SUPFAM" id="SSF52540">
    <property type="entry name" value="P-loop containing nucleoside triphosphate hydrolases"/>
    <property type="match status" value="2"/>
</dbReference>
<keyword evidence="2" id="KW-0378">Hydrolase</keyword>
<dbReference type="Pfam" id="PF00271">
    <property type="entry name" value="Helicase_C"/>
    <property type="match status" value="1"/>
</dbReference>
<dbReference type="InterPro" id="IPR001650">
    <property type="entry name" value="Helicase_C-like"/>
</dbReference>
<dbReference type="Gene3D" id="3.40.50.300">
    <property type="entry name" value="P-loop containing nucleotide triphosphate hydrolases"/>
    <property type="match status" value="1"/>
</dbReference>
<dbReference type="SMART" id="SM00487">
    <property type="entry name" value="DEXDc"/>
    <property type="match status" value="1"/>
</dbReference>
<feature type="compositionally biased region" description="Basic and acidic residues" evidence="4">
    <location>
        <begin position="1127"/>
        <end position="1136"/>
    </location>
</feature>
<evidence type="ECO:0000313" key="7">
    <source>
        <dbReference type="Proteomes" id="UP001341245"/>
    </source>
</evidence>
<feature type="domain" description="Helicase C-terminal" evidence="5">
    <location>
        <begin position="929"/>
        <end position="1088"/>
    </location>
</feature>
<keyword evidence="3" id="KW-0067">ATP-binding</keyword>
<organism evidence="6 7">
    <name type="scientific">Aureobasidium pullulans</name>
    <name type="common">Black yeast</name>
    <name type="synonym">Pullularia pullulans</name>
    <dbReference type="NCBI Taxonomy" id="5580"/>
    <lineage>
        <taxon>Eukaryota</taxon>
        <taxon>Fungi</taxon>
        <taxon>Dikarya</taxon>
        <taxon>Ascomycota</taxon>
        <taxon>Pezizomycotina</taxon>
        <taxon>Dothideomycetes</taxon>
        <taxon>Dothideomycetidae</taxon>
        <taxon>Dothideales</taxon>
        <taxon>Saccotheciaceae</taxon>
        <taxon>Aureobasidium</taxon>
    </lineage>
</organism>
<feature type="region of interest" description="Disordered" evidence="4">
    <location>
        <begin position="552"/>
        <end position="574"/>
    </location>
</feature>
<evidence type="ECO:0000259" key="5">
    <source>
        <dbReference type="PROSITE" id="PS51194"/>
    </source>
</evidence>
<keyword evidence="1" id="KW-0547">Nucleotide-binding</keyword>
<dbReference type="InterPro" id="IPR000330">
    <property type="entry name" value="SNF2_N"/>
</dbReference>
<dbReference type="Gene3D" id="3.40.50.10810">
    <property type="entry name" value="Tandem AAA-ATPase domain"/>
    <property type="match status" value="2"/>
</dbReference>
<dbReference type="PANTHER" id="PTHR45626">
    <property type="entry name" value="TRANSCRIPTION TERMINATION FACTOR 2-RELATED"/>
    <property type="match status" value="1"/>
</dbReference>
<name>A0ABR0T7A2_AURPU</name>
<evidence type="ECO:0000313" key="6">
    <source>
        <dbReference type="EMBL" id="KAK6000192.1"/>
    </source>
</evidence>
<dbReference type="InterPro" id="IPR050628">
    <property type="entry name" value="SNF2_RAD54_helicase_TF"/>
</dbReference>
<comment type="caution">
    <text evidence="6">The sequence shown here is derived from an EMBL/GenBank/DDBJ whole genome shotgun (WGS) entry which is preliminary data.</text>
</comment>
<feature type="compositionally biased region" description="Basic residues" evidence="4">
    <location>
        <begin position="1156"/>
        <end position="1165"/>
    </location>
</feature>
<gene>
    <name evidence="6" type="ORF">QM012_003824</name>
</gene>
<dbReference type="PROSITE" id="PS51194">
    <property type="entry name" value="HELICASE_CTER"/>
    <property type="match status" value="1"/>
</dbReference>
<dbReference type="EMBL" id="JASGXD010000018">
    <property type="protein sequence ID" value="KAK6000192.1"/>
    <property type="molecule type" value="Genomic_DNA"/>
</dbReference>
<dbReference type="InterPro" id="IPR049730">
    <property type="entry name" value="SNF2/RAD54-like_C"/>
</dbReference>
<dbReference type="CDD" id="cd18793">
    <property type="entry name" value="SF2_C_SNF"/>
    <property type="match status" value="1"/>
</dbReference>
<feature type="region of interest" description="Disordered" evidence="4">
    <location>
        <begin position="1124"/>
        <end position="1165"/>
    </location>
</feature>
<evidence type="ECO:0000256" key="2">
    <source>
        <dbReference type="ARBA" id="ARBA00022801"/>
    </source>
</evidence>